<protein>
    <submittedName>
        <fullName evidence="1">Sel1</fullName>
    </submittedName>
</protein>
<evidence type="ECO:0000313" key="1">
    <source>
        <dbReference type="EMBL" id="ABE76007.1"/>
    </source>
</evidence>
<dbReference type="Proteomes" id="UP000002425">
    <property type="component" value="Chromosome"/>
</dbReference>
<dbReference type="InterPro" id="IPR050767">
    <property type="entry name" value="Sel1_AlgK"/>
</dbReference>
<keyword evidence="2" id="KW-1185">Reference proteome</keyword>
<dbReference type="InterPro" id="IPR011990">
    <property type="entry name" value="TPR-like_helical_dom_sf"/>
</dbReference>
<dbReference type="eggNOG" id="COG0790">
    <property type="taxonomic scope" value="Bacteria"/>
</dbReference>
<dbReference type="PANTHER" id="PTHR11102">
    <property type="entry name" value="SEL-1-LIKE PROTEIN"/>
    <property type="match status" value="1"/>
</dbReference>
<dbReference type="PANTHER" id="PTHR11102:SF160">
    <property type="entry name" value="ERAD-ASSOCIATED E3 UBIQUITIN-PROTEIN LIGASE COMPONENT HRD3"/>
    <property type="match status" value="1"/>
</dbReference>
<dbReference type="HOGENOM" id="CLU_000288_36_2_6"/>
<organism evidence="1 2">
    <name type="scientific">Psychrobacter cryohalolentis (strain ATCC BAA-1226 / DSM 17306 / VKM B-2378 / K5)</name>
    <dbReference type="NCBI Taxonomy" id="335284"/>
    <lineage>
        <taxon>Bacteria</taxon>
        <taxon>Pseudomonadati</taxon>
        <taxon>Pseudomonadota</taxon>
        <taxon>Gammaproteobacteria</taxon>
        <taxon>Moraxellales</taxon>
        <taxon>Moraxellaceae</taxon>
        <taxon>Psychrobacter</taxon>
    </lineage>
</organism>
<dbReference type="InterPro" id="IPR006597">
    <property type="entry name" value="Sel1-like"/>
</dbReference>
<accession>Q1Q8J6</accession>
<dbReference type="KEGG" id="pcr:Pcryo_2230"/>
<reference evidence="1" key="1">
    <citation type="submission" date="2006-03" db="EMBL/GenBank/DDBJ databases">
        <title>Complete sequence of chromosome of Psychrobacter cryohalolentis K5.</title>
        <authorList>
            <consortium name="US DOE Joint Genome Institute"/>
            <person name="Copeland A."/>
            <person name="Lucas S."/>
            <person name="Lapidus A."/>
            <person name="Barry K."/>
            <person name="Detter J.C."/>
            <person name="Glavina del Rio T."/>
            <person name="Hammon N."/>
            <person name="Israni S."/>
            <person name="Dalin E."/>
            <person name="Tice H."/>
            <person name="Pitluck S."/>
            <person name="Brettin T."/>
            <person name="Bruce D."/>
            <person name="Han C."/>
            <person name="Tapia R."/>
            <person name="Sims D.R."/>
            <person name="Gilna P."/>
            <person name="Schmutz J."/>
            <person name="Larimer F."/>
            <person name="Land M."/>
            <person name="Hauser L."/>
            <person name="Kyrpides N."/>
            <person name="Kim E."/>
            <person name="Richardson P."/>
        </authorList>
    </citation>
    <scope>NUCLEOTIDE SEQUENCE</scope>
    <source>
        <strain evidence="1">K5</strain>
    </source>
</reference>
<gene>
    <name evidence="1" type="ordered locus">Pcryo_2230</name>
</gene>
<dbReference type="STRING" id="335284.Pcryo_2230"/>
<dbReference type="EMBL" id="CP000323">
    <property type="protein sequence ID" value="ABE76007.1"/>
    <property type="molecule type" value="Genomic_DNA"/>
</dbReference>
<dbReference type="Gene3D" id="1.25.40.10">
    <property type="entry name" value="Tetratricopeptide repeat domain"/>
    <property type="match status" value="2"/>
</dbReference>
<dbReference type="SMART" id="SM00671">
    <property type="entry name" value="SEL1"/>
    <property type="match status" value="6"/>
</dbReference>
<sequence>MLIWFVVGAIALSVIAFKYYGRNRESDSFKLMERLASQGDARAQINLAMMYYGGTGVRQDLPKAIQWAEKPARQGNAEALFVMGMMHTQKNDTKAFEFYLQSANQGYPSAQNMVGLSYKEGRGVQQDYTKAFEWIQKAANQGYPSAQYELSLMYEKGIGVKQDNAKAFEWYLKSANQGNAQAQSNLGAMYDQGIGVQQDYAKAFEWYTRSASQGDARAQFNLGRMYHFGKGVQQDDAKARDWLGKSCKNGFQDACTIYRLLPKR</sequence>
<name>Q1Q8J6_PSYCK</name>
<dbReference type="AlphaFoldDB" id="Q1Q8J6"/>
<dbReference type="SUPFAM" id="SSF81901">
    <property type="entry name" value="HCP-like"/>
    <property type="match status" value="2"/>
</dbReference>
<dbReference type="Pfam" id="PF08238">
    <property type="entry name" value="Sel1"/>
    <property type="match status" value="6"/>
</dbReference>
<evidence type="ECO:0000313" key="2">
    <source>
        <dbReference type="Proteomes" id="UP000002425"/>
    </source>
</evidence>
<dbReference type="RefSeq" id="WP_011514540.1">
    <property type="nucleotide sequence ID" value="NC_007969.1"/>
</dbReference>
<proteinExistence type="predicted"/>